<sequence>MNAQLQHGGILIDEIKLSENFIKVDHNGKVAGFVDLGDFTSSEMSSVPADHGFVLFQPFKGKWRQVVGVFESRGNVKTAMLAWIIVEAVILAESASLLMDFVTTDAASWNRIMWHIFEISGTAKKVVCKTVHPTDPARHLHFASDFPHLTKNVRNNALQHLFKTPEGEVLA</sequence>
<name>A0AC60PZ32_IXOPE</name>
<proteinExistence type="predicted"/>
<comment type="caution">
    <text evidence="1">The sequence shown here is derived from an EMBL/GenBank/DDBJ whole genome shotgun (WGS) entry which is preliminary data.</text>
</comment>
<keyword evidence="2" id="KW-1185">Reference proteome</keyword>
<organism evidence="1 2">
    <name type="scientific">Ixodes persulcatus</name>
    <name type="common">Taiga tick</name>
    <dbReference type="NCBI Taxonomy" id="34615"/>
    <lineage>
        <taxon>Eukaryota</taxon>
        <taxon>Metazoa</taxon>
        <taxon>Ecdysozoa</taxon>
        <taxon>Arthropoda</taxon>
        <taxon>Chelicerata</taxon>
        <taxon>Arachnida</taxon>
        <taxon>Acari</taxon>
        <taxon>Parasitiformes</taxon>
        <taxon>Ixodida</taxon>
        <taxon>Ixodoidea</taxon>
        <taxon>Ixodidae</taxon>
        <taxon>Ixodinae</taxon>
        <taxon>Ixodes</taxon>
    </lineage>
</organism>
<gene>
    <name evidence="1" type="ORF">HPB47_026302</name>
</gene>
<evidence type="ECO:0000313" key="1">
    <source>
        <dbReference type="EMBL" id="KAG0426598.1"/>
    </source>
</evidence>
<reference evidence="1 2" key="1">
    <citation type="journal article" date="2020" name="Cell">
        <title>Large-Scale Comparative Analyses of Tick Genomes Elucidate Their Genetic Diversity and Vector Capacities.</title>
        <authorList>
            <consortium name="Tick Genome and Microbiome Consortium (TIGMIC)"/>
            <person name="Jia N."/>
            <person name="Wang J."/>
            <person name="Shi W."/>
            <person name="Du L."/>
            <person name="Sun Y."/>
            <person name="Zhan W."/>
            <person name="Jiang J.F."/>
            <person name="Wang Q."/>
            <person name="Zhang B."/>
            <person name="Ji P."/>
            <person name="Bell-Sakyi L."/>
            <person name="Cui X.M."/>
            <person name="Yuan T.T."/>
            <person name="Jiang B.G."/>
            <person name="Yang W.F."/>
            <person name="Lam T.T."/>
            <person name="Chang Q.C."/>
            <person name="Ding S.J."/>
            <person name="Wang X.J."/>
            <person name="Zhu J.G."/>
            <person name="Ruan X.D."/>
            <person name="Zhao L."/>
            <person name="Wei J.T."/>
            <person name="Ye R.Z."/>
            <person name="Que T.C."/>
            <person name="Du C.H."/>
            <person name="Zhou Y.H."/>
            <person name="Cheng J.X."/>
            <person name="Dai P.F."/>
            <person name="Guo W.B."/>
            <person name="Han X.H."/>
            <person name="Huang E.J."/>
            <person name="Li L.F."/>
            <person name="Wei W."/>
            <person name="Gao Y.C."/>
            <person name="Liu J.Z."/>
            <person name="Shao H.Z."/>
            <person name="Wang X."/>
            <person name="Wang C.C."/>
            <person name="Yang T.C."/>
            <person name="Huo Q.B."/>
            <person name="Li W."/>
            <person name="Chen H.Y."/>
            <person name="Chen S.E."/>
            <person name="Zhou L.G."/>
            <person name="Ni X.B."/>
            <person name="Tian J.H."/>
            <person name="Sheng Y."/>
            <person name="Liu T."/>
            <person name="Pan Y.S."/>
            <person name="Xia L.Y."/>
            <person name="Li J."/>
            <person name="Zhao F."/>
            <person name="Cao W.C."/>
        </authorList>
    </citation>
    <scope>NUCLEOTIDE SEQUENCE [LARGE SCALE GENOMIC DNA]</scope>
    <source>
        <strain evidence="1">Iper-2018</strain>
    </source>
</reference>
<protein>
    <submittedName>
        <fullName evidence="1">Uncharacterized protein</fullName>
    </submittedName>
</protein>
<evidence type="ECO:0000313" key="2">
    <source>
        <dbReference type="Proteomes" id="UP000805193"/>
    </source>
</evidence>
<accession>A0AC60PZ32</accession>
<dbReference type="Proteomes" id="UP000805193">
    <property type="component" value="Unassembled WGS sequence"/>
</dbReference>
<dbReference type="EMBL" id="JABSTQ010009702">
    <property type="protein sequence ID" value="KAG0426598.1"/>
    <property type="molecule type" value="Genomic_DNA"/>
</dbReference>